<evidence type="ECO:0000256" key="5">
    <source>
        <dbReference type="ARBA" id="ARBA00022597"/>
    </source>
</evidence>
<keyword evidence="9" id="KW-0406">Ion transport</keyword>
<organism evidence="17">
    <name type="scientific">hydrothermal vent metagenome</name>
    <dbReference type="NCBI Taxonomy" id="652676"/>
    <lineage>
        <taxon>unclassified sequences</taxon>
        <taxon>metagenomes</taxon>
        <taxon>ecological metagenomes</taxon>
    </lineage>
</organism>
<evidence type="ECO:0000256" key="6">
    <source>
        <dbReference type="ARBA" id="ARBA00022692"/>
    </source>
</evidence>
<keyword evidence="7" id="KW-0732">Signal</keyword>
<keyword evidence="11" id="KW-0472">Membrane</keyword>
<dbReference type="GO" id="GO:0015288">
    <property type="term" value="F:porin activity"/>
    <property type="evidence" value="ECO:0007669"/>
    <property type="project" value="UniProtKB-KW"/>
</dbReference>
<protein>
    <submittedName>
        <fullName evidence="17">Polysaccharide export outer membrane protein</fullName>
    </submittedName>
</protein>
<dbReference type="Gene3D" id="3.10.560.10">
    <property type="entry name" value="Outer membrane lipoprotein wza domain like"/>
    <property type="match status" value="1"/>
</dbReference>
<name>A0A1W1BK73_9ZZZZ</name>
<keyword evidence="5" id="KW-0762">Sugar transport</keyword>
<dbReference type="AlphaFoldDB" id="A0A1W1BK73"/>
<reference evidence="17" key="1">
    <citation type="submission" date="2016-10" db="EMBL/GenBank/DDBJ databases">
        <authorList>
            <person name="de Groot N.N."/>
        </authorList>
    </citation>
    <scope>NUCLEOTIDE SEQUENCE</scope>
</reference>
<dbReference type="Pfam" id="PF22461">
    <property type="entry name" value="SLBB_2"/>
    <property type="match status" value="1"/>
</dbReference>
<keyword evidence="8" id="KW-0625">Polysaccharide transport</keyword>
<evidence type="ECO:0000259" key="16">
    <source>
        <dbReference type="Pfam" id="PF22461"/>
    </source>
</evidence>
<sequence length="246" mass="27887">MRFLILLFLLYLFTGCSVKEYKLFQQKNSQAIPTQELNISLSSKITANDILEIDIINMNKRSNIMMSERGLVTTSNNKYVVYEDGTILLPLLNSVYVAGLTIKELNNMLTSKYKEFLKSPYVRTSVKNHKIYVLGEVSKQGVVALEGESISVIEAIARSGGLTNYALRSHVRVINEENGKYIMHTLNFNNFSTLNSHSLMLKNNSIVYVEPKYTKAIYVTINDYLPILQAISSTLSTFVNIKYLSK</sequence>
<evidence type="ECO:0000313" key="17">
    <source>
        <dbReference type="EMBL" id="SFV53917.1"/>
    </source>
</evidence>
<dbReference type="PROSITE" id="PS51257">
    <property type="entry name" value="PROKAR_LIPOPROTEIN"/>
    <property type="match status" value="1"/>
</dbReference>
<dbReference type="GO" id="GO:0046930">
    <property type="term" value="C:pore complex"/>
    <property type="evidence" value="ECO:0007669"/>
    <property type="project" value="UniProtKB-KW"/>
</dbReference>
<evidence type="ECO:0000256" key="11">
    <source>
        <dbReference type="ARBA" id="ARBA00023136"/>
    </source>
</evidence>
<evidence type="ECO:0000256" key="10">
    <source>
        <dbReference type="ARBA" id="ARBA00023114"/>
    </source>
</evidence>
<feature type="domain" description="SLBB" evidence="16">
    <location>
        <begin position="130"/>
        <end position="209"/>
    </location>
</feature>
<evidence type="ECO:0000259" key="15">
    <source>
        <dbReference type="Pfam" id="PF02563"/>
    </source>
</evidence>
<evidence type="ECO:0000256" key="13">
    <source>
        <dbReference type="ARBA" id="ARBA00023237"/>
    </source>
</evidence>
<evidence type="ECO:0000256" key="3">
    <source>
        <dbReference type="ARBA" id="ARBA00022448"/>
    </source>
</evidence>
<evidence type="ECO:0000256" key="7">
    <source>
        <dbReference type="ARBA" id="ARBA00022729"/>
    </source>
</evidence>
<feature type="domain" description="Polysaccharide export protein N-terminal" evidence="15">
    <location>
        <begin position="44"/>
        <end position="126"/>
    </location>
</feature>
<comment type="similarity">
    <text evidence="2">Belongs to the BexD/CtrA/VexA family.</text>
</comment>
<evidence type="ECO:0000256" key="2">
    <source>
        <dbReference type="ARBA" id="ARBA00009450"/>
    </source>
</evidence>
<evidence type="ECO:0000256" key="14">
    <source>
        <dbReference type="ARBA" id="ARBA00023288"/>
    </source>
</evidence>
<keyword evidence="10" id="KW-0626">Porin</keyword>
<dbReference type="EMBL" id="FPHM01000013">
    <property type="protein sequence ID" value="SFV53917.1"/>
    <property type="molecule type" value="Genomic_DNA"/>
</dbReference>
<evidence type="ECO:0000256" key="1">
    <source>
        <dbReference type="ARBA" id="ARBA00004571"/>
    </source>
</evidence>
<keyword evidence="3" id="KW-0813">Transport</keyword>
<dbReference type="Pfam" id="PF02563">
    <property type="entry name" value="Poly_export"/>
    <property type="match status" value="1"/>
</dbReference>
<keyword evidence="13" id="KW-0998">Cell outer membrane</keyword>
<keyword evidence="6" id="KW-0812">Transmembrane</keyword>
<evidence type="ECO:0000256" key="9">
    <source>
        <dbReference type="ARBA" id="ARBA00023065"/>
    </source>
</evidence>
<evidence type="ECO:0000256" key="4">
    <source>
        <dbReference type="ARBA" id="ARBA00022452"/>
    </source>
</evidence>
<dbReference type="GO" id="GO:0015159">
    <property type="term" value="F:polysaccharide transmembrane transporter activity"/>
    <property type="evidence" value="ECO:0007669"/>
    <property type="project" value="InterPro"/>
</dbReference>
<accession>A0A1W1BK73</accession>
<comment type="subcellular location">
    <subcellularLocation>
        <location evidence="1">Cell outer membrane</location>
        <topology evidence="1">Multi-pass membrane protein</topology>
    </subcellularLocation>
</comment>
<keyword evidence="14" id="KW-0449">Lipoprotein</keyword>
<dbReference type="GO" id="GO:0006811">
    <property type="term" value="P:monoatomic ion transport"/>
    <property type="evidence" value="ECO:0007669"/>
    <property type="project" value="UniProtKB-KW"/>
</dbReference>
<dbReference type="InterPro" id="IPR049712">
    <property type="entry name" value="Poly_export"/>
</dbReference>
<dbReference type="GO" id="GO:0009279">
    <property type="term" value="C:cell outer membrane"/>
    <property type="evidence" value="ECO:0007669"/>
    <property type="project" value="UniProtKB-SubCell"/>
</dbReference>
<evidence type="ECO:0000256" key="8">
    <source>
        <dbReference type="ARBA" id="ARBA00023047"/>
    </source>
</evidence>
<evidence type="ECO:0000256" key="12">
    <source>
        <dbReference type="ARBA" id="ARBA00023139"/>
    </source>
</evidence>
<keyword evidence="4" id="KW-1134">Transmembrane beta strand</keyword>
<dbReference type="PANTHER" id="PTHR33619:SF3">
    <property type="entry name" value="POLYSACCHARIDE EXPORT PROTEIN GFCE-RELATED"/>
    <property type="match status" value="1"/>
</dbReference>
<keyword evidence="12" id="KW-0564">Palmitate</keyword>
<dbReference type="InterPro" id="IPR003715">
    <property type="entry name" value="Poly_export_N"/>
</dbReference>
<dbReference type="InterPro" id="IPR054765">
    <property type="entry name" value="SLBB_dom"/>
</dbReference>
<gene>
    <name evidence="17" type="ORF">MNB_SV-13-446</name>
</gene>
<proteinExistence type="inferred from homology"/>
<dbReference type="PANTHER" id="PTHR33619">
    <property type="entry name" value="POLYSACCHARIDE EXPORT PROTEIN GFCE-RELATED"/>
    <property type="match status" value="1"/>
</dbReference>